<dbReference type="Proteomes" id="UP001163324">
    <property type="component" value="Chromosome 2"/>
</dbReference>
<keyword evidence="2" id="KW-1185">Reference proteome</keyword>
<evidence type="ECO:0000313" key="2">
    <source>
        <dbReference type="Proteomes" id="UP001163324"/>
    </source>
</evidence>
<comment type="caution">
    <text evidence="1">The sequence shown here is derived from an EMBL/GenBank/DDBJ whole genome shotgun (WGS) entry which is preliminary data.</text>
</comment>
<reference evidence="1" key="1">
    <citation type="submission" date="2022-10" db="EMBL/GenBank/DDBJ databases">
        <title>Complete Genome of Trichothecium roseum strain YXFP-22015, a Plant Pathogen Isolated from Citrus.</title>
        <authorList>
            <person name="Wang Y."/>
            <person name="Zhu L."/>
        </authorList>
    </citation>
    <scope>NUCLEOTIDE SEQUENCE</scope>
    <source>
        <strain evidence="1">YXFP-22015</strain>
    </source>
</reference>
<proteinExistence type="predicted"/>
<gene>
    <name evidence="1" type="ORF">N3K66_002357</name>
</gene>
<evidence type="ECO:0000313" key="1">
    <source>
        <dbReference type="EMBL" id="KAI9903005.1"/>
    </source>
</evidence>
<name>A0ACC0VBC3_9HYPO</name>
<organism evidence="1 2">
    <name type="scientific">Trichothecium roseum</name>
    <dbReference type="NCBI Taxonomy" id="47278"/>
    <lineage>
        <taxon>Eukaryota</taxon>
        <taxon>Fungi</taxon>
        <taxon>Dikarya</taxon>
        <taxon>Ascomycota</taxon>
        <taxon>Pezizomycotina</taxon>
        <taxon>Sordariomycetes</taxon>
        <taxon>Hypocreomycetidae</taxon>
        <taxon>Hypocreales</taxon>
        <taxon>Hypocreales incertae sedis</taxon>
        <taxon>Trichothecium</taxon>
    </lineage>
</organism>
<dbReference type="EMBL" id="CM047941">
    <property type="protein sequence ID" value="KAI9903005.1"/>
    <property type="molecule type" value="Genomic_DNA"/>
</dbReference>
<protein>
    <submittedName>
        <fullName evidence="1">Uncharacterized protein</fullName>
    </submittedName>
</protein>
<accession>A0ACC0VBC3</accession>
<sequence length="437" mass="50467">MDQSIIRITKELSELQKGNDLSLAVSCRDIDVRNVRALIMGPHGTPYEFGFFEFTVKFDKDYPSKPPHVRCITTNYGHTRFNPNIYANGKVCLSILGTWRGEPGEQWSSAQGLESILLSIQSLMSSNPYENEPGFEDARSPEDKKQQQRYRDKIRHETLRVSIINRLEMYLDITPDGAAKPKQPEIDEDPSASYEPFKDICKRRFLWYHEQYLADIKQGQADNKEGSSFTRMAFEAGSNCMEGTFRYLELERRFHNIKKALYAEEEAWIKQGAQSAANEETVAVNLSHQFKQVALILKGGDMPHSVELVDDNPFVWLFSYFGRPMTNLDGGLFRMRIVFSPRFPEEQPRIRFLTKIFHHLITSDGVPCSTPKTGKRDDAKCHIDSVISLLEDEEPAYDPRKIVNPEAHRLYWGKDADSRKKYNRRLRRCAQDSMDDM</sequence>